<evidence type="ECO:0000313" key="3">
    <source>
        <dbReference type="EMBL" id="KZD21691.1"/>
    </source>
</evidence>
<name>A0A161QZM6_9BRAD</name>
<organism evidence="3 4">
    <name type="scientific">Tardiphaga robiniae</name>
    <dbReference type="NCBI Taxonomy" id="943830"/>
    <lineage>
        <taxon>Bacteria</taxon>
        <taxon>Pseudomonadati</taxon>
        <taxon>Pseudomonadota</taxon>
        <taxon>Alphaproteobacteria</taxon>
        <taxon>Hyphomicrobiales</taxon>
        <taxon>Nitrobacteraceae</taxon>
        <taxon>Tardiphaga</taxon>
    </lineage>
</organism>
<keyword evidence="2" id="KW-0472">Membrane</keyword>
<proteinExistence type="predicted"/>
<keyword evidence="2" id="KW-1133">Transmembrane helix</keyword>
<evidence type="ECO:0000256" key="2">
    <source>
        <dbReference type="SAM" id="Phobius"/>
    </source>
</evidence>
<protein>
    <submittedName>
        <fullName evidence="3">Uncharacterized protein</fullName>
    </submittedName>
</protein>
<keyword evidence="4" id="KW-1185">Reference proteome</keyword>
<feature type="transmembrane region" description="Helical" evidence="2">
    <location>
        <begin position="20"/>
        <end position="39"/>
    </location>
</feature>
<keyword evidence="2" id="KW-0812">Transmembrane</keyword>
<dbReference type="EMBL" id="LVYV01000034">
    <property type="protein sequence ID" value="KZD21691.1"/>
    <property type="molecule type" value="Genomic_DNA"/>
</dbReference>
<evidence type="ECO:0000256" key="1">
    <source>
        <dbReference type="SAM" id="MobiDB-lite"/>
    </source>
</evidence>
<dbReference type="Proteomes" id="UP000076574">
    <property type="component" value="Unassembled WGS sequence"/>
</dbReference>
<dbReference type="AlphaFoldDB" id="A0A161QZM6"/>
<feature type="region of interest" description="Disordered" evidence="1">
    <location>
        <begin position="45"/>
        <end position="65"/>
    </location>
</feature>
<evidence type="ECO:0000313" key="4">
    <source>
        <dbReference type="Proteomes" id="UP000076574"/>
    </source>
</evidence>
<sequence length="65" mass="6657">MRAAFGAEQLHPEAVMRTRHIIAVVATLTVILAGVDVALTSLAAPKARAASHATPPVSPLLFGGD</sequence>
<reference evidence="3 4" key="1">
    <citation type="submission" date="2016-03" db="EMBL/GenBank/DDBJ databases">
        <title>Microsymbionts genomes from the relict species Vavilovia formosa (Stev.) Fed.</title>
        <authorList>
            <person name="Kopat V."/>
            <person name="Chirak E."/>
            <person name="Kimeklis A."/>
            <person name="Andronov E."/>
        </authorList>
    </citation>
    <scope>NUCLEOTIDE SEQUENCE [LARGE SCALE GENOMIC DNA]</scope>
    <source>
        <strain evidence="3 4">Vaf07</strain>
    </source>
</reference>
<accession>A0A161QZM6</accession>
<gene>
    <name evidence="3" type="ORF">A4A58_11145</name>
</gene>
<comment type="caution">
    <text evidence="3">The sequence shown here is derived from an EMBL/GenBank/DDBJ whole genome shotgun (WGS) entry which is preliminary data.</text>
</comment>